<proteinExistence type="predicted"/>
<protein>
    <submittedName>
        <fullName evidence="1">Crosslink repair DNA glycosylase YcaQ family protein</fullName>
    </submittedName>
</protein>
<dbReference type="Pfam" id="PF06224">
    <property type="entry name" value="AlkZ-like"/>
    <property type="match status" value="1"/>
</dbReference>
<dbReference type="InterPro" id="IPR009351">
    <property type="entry name" value="AlkZ-like"/>
</dbReference>
<accession>A0ABT5FNG3</accession>
<evidence type="ECO:0000313" key="2">
    <source>
        <dbReference type="Proteomes" id="UP001221328"/>
    </source>
</evidence>
<dbReference type="Proteomes" id="UP001221328">
    <property type="component" value="Unassembled WGS sequence"/>
</dbReference>
<organism evidence="1 2">
    <name type="scientific">Streptomyces gilvifuscus</name>
    <dbReference type="NCBI Taxonomy" id="1550617"/>
    <lineage>
        <taxon>Bacteria</taxon>
        <taxon>Bacillati</taxon>
        <taxon>Actinomycetota</taxon>
        <taxon>Actinomycetes</taxon>
        <taxon>Kitasatosporales</taxon>
        <taxon>Streptomycetaceae</taxon>
        <taxon>Streptomyces</taxon>
    </lineage>
</organism>
<dbReference type="RefSeq" id="WP_272174403.1">
    <property type="nucleotide sequence ID" value="NZ_JAQOSK010000002.1"/>
</dbReference>
<evidence type="ECO:0000313" key="1">
    <source>
        <dbReference type="EMBL" id="MDC2954060.1"/>
    </source>
</evidence>
<name>A0ABT5FNG3_9ACTN</name>
<comment type="caution">
    <text evidence="1">The sequence shown here is derived from an EMBL/GenBank/DDBJ whole genome shotgun (WGS) entry which is preliminary data.</text>
</comment>
<sequence>MTVHELSRTEARRIAVRAQLLDAVRPEGLLDVVRGLTLLQIDPTAAIAPNAELVAWSRLGSAHPADEVGEGLEQRTLLELQAMIRPAEDLALYRAEMAEWPERGTPSSWREHHRAWVAANDACRRDLLDRLRAEGPLPSRALPDTCAKPWRSSGWTNNRNVTKLLELMVQRGEVAVAGRRGGDRLWDLAERVYPDTPPVPVEEALRVRDQRRLRALGIARARGPECQVEPADVGAAGEEAVVEGVRGRWRVDPARLGQPFEGRAALLSPFDRLVHDRKRTVELFEYEYQLEMYKPAARRRWGYFALPILYGDRLVGKLDAGADRRAGVLSVHAVHEDVPFSAAMRAEIGQEIEDLARWLGLDLALPS</sequence>
<dbReference type="PANTHER" id="PTHR30528">
    <property type="entry name" value="CYTOPLASMIC PROTEIN"/>
    <property type="match status" value="1"/>
</dbReference>
<dbReference type="PANTHER" id="PTHR30528:SF0">
    <property type="entry name" value="CYTOPLASMIC PROTEIN"/>
    <property type="match status" value="1"/>
</dbReference>
<reference evidence="1 2" key="1">
    <citation type="journal article" date="2015" name="Int. J. Syst. Evol. Microbiol.">
        <title>Streptomyces gilvifuscus sp. nov., an actinomycete that produces antibacterial compounds isolated from soil.</title>
        <authorList>
            <person name="Nguyen T.M."/>
            <person name="Kim J."/>
        </authorList>
    </citation>
    <scope>NUCLEOTIDE SEQUENCE [LARGE SCALE GENOMIC DNA]</scope>
    <source>
        <strain evidence="1 2">T113</strain>
    </source>
</reference>
<gene>
    <name evidence="1" type="ORF">PO587_06300</name>
</gene>
<keyword evidence="2" id="KW-1185">Reference proteome</keyword>
<dbReference type="EMBL" id="JAQOSK010000002">
    <property type="protein sequence ID" value="MDC2954060.1"/>
    <property type="molecule type" value="Genomic_DNA"/>
</dbReference>